<evidence type="ECO:0000259" key="5">
    <source>
        <dbReference type="Pfam" id="PF08263"/>
    </source>
</evidence>
<dbReference type="eggNOG" id="ENOG502QTEP">
    <property type="taxonomic scope" value="Eukaryota"/>
</dbReference>
<evidence type="ECO:0000256" key="2">
    <source>
        <dbReference type="ARBA" id="ARBA00022729"/>
    </source>
</evidence>
<dbReference type="PANTHER" id="PTHR48060:SF21">
    <property type="entry name" value="L DOMAIN-LIKE PROTEIN"/>
    <property type="match status" value="1"/>
</dbReference>
<dbReference type="InterPro" id="IPR032675">
    <property type="entry name" value="LRR_dom_sf"/>
</dbReference>
<dbReference type="Pfam" id="PF08263">
    <property type="entry name" value="LRRNT_2"/>
    <property type="match status" value="1"/>
</dbReference>
<evidence type="ECO:0000313" key="7">
    <source>
        <dbReference type="Proteomes" id="UP000030645"/>
    </source>
</evidence>
<evidence type="ECO:0000256" key="1">
    <source>
        <dbReference type="ARBA" id="ARBA00022614"/>
    </source>
</evidence>
<keyword evidence="1" id="KW-0433">Leucine-rich repeat</keyword>
<dbReference type="InterPro" id="IPR013210">
    <property type="entry name" value="LRR_N_plant-typ"/>
</dbReference>
<keyword evidence="7" id="KW-1185">Reference proteome</keyword>
<evidence type="ECO:0000256" key="3">
    <source>
        <dbReference type="ARBA" id="ARBA00022737"/>
    </source>
</evidence>
<proteinExistence type="predicted"/>
<protein>
    <recommendedName>
        <fullName evidence="5">Leucine-rich repeat-containing N-terminal plant-type domain-containing protein</fullName>
    </recommendedName>
</protein>
<feature type="signal peptide" evidence="4">
    <location>
        <begin position="1"/>
        <end position="32"/>
    </location>
</feature>
<evidence type="ECO:0000256" key="4">
    <source>
        <dbReference type="SAM" id="SignalP"/>
    </source>
</evidence>
<dbReference type="Proteomes" id="UP000030645">
    <property type="component" value="Unassembled WGS sequence"/>
</dbReference>
<sequence>MEENAFLQWRKKDTNFLVVMALLLLLTPIASPLNDEGKALMAIKASFSNVANVLLGWNDDHDGDFCSWRGVICDNVSLSVVSLNLKNNQLTGPIPSTLSQIPNLKTL</sequence>
<organism evidence="6 7">
    <name type="scientific">Morus notabilis</name>
    <dbReference type="NCBI Taxonomy" id="981085"/>
    <lineage>
        <taxon>Eukaryota</taxon>
        <taxon>Viridiplantae</taxon>
        <taxon>Streptophyta</taxon>
        <taxon>Embryophyta</taxon>
        <taxon>Tracheophyta</taxon>
        <taxon>Spermatophyta</taxon>
        <taxon>Magnoliopsida</taxon>
        <taxon>eudicotyledons</taxon>
        <taxon>Gunneridae</taxon>
        <taxon>Pentapetalae</taxon>
        <taxon>rosids</taxon>
        <taxon>fabids</taxon>
        <taxon>Rosales</taxon>
        <taxon>Moraceae</taxon>
        <taxon>Moreae</taxon>
        <taxon>Morus</taxon>
    </lineage>
</organism>
<keyword evidence="2 4" id="KW-0732">Signal</keyword>
<accession>W9S9G5</accession>
<feature type="domain" description="Leucine-rich repeat-containing N-terminal plant-type" evidence="5">
    <location>
        <begin position="33"/>
        <end position="74"/>
    </location>
</feature>
<feature type="chain" id="PRO_5004931890" description="Leucine-rich repeat-containing N-terminal plant-type domain-containing protein" evidence="4">
    <location>
        <begin position="33"/>
        <end position="107"/>
    </location>
</feature>
<dbReference type="InterPro" id="IPR053211">
    <property type="entry name" value="DNA_repair-toleration"/>
</dbReference>
<evidence type="ECO:0000313" key="6">
    <source>
        <dbReference type="EMBL" id="EXC20886.1"/>
    </source>
</evidence>
<name>W9S9G5_9ROSA</name>
<gene>
    <name evidence="6" type="ORF">L484_012962</name>
</gene>
<dbReference type="STRING" id="981085.W9S9G5"/>
<reference evidence="7" key="1">
    <citation type="submission" date="2013-01" db="EMBL/GenBank/DDBJ databases">
        <title>Draft Genome Sequence of a Mulberry Tree, Morus notabilis C.K. Schneid.</title>
        <authorList>
            <person name="He N."/>
            <person name="Zhao S."/>
        </authorList>
    </citation>
    <scope>NUCLEOTIDE SEQUENCE</scope>
</reference>
<keyword evidence="3" id="KW-0677">Repeat</keyword>
<dbReference type="EMBL" id="KE345922">
    <property type="protein sequence ID" value="EXC20886.1"/>
    <property type="molecule type" value="Genomic_DNA"/>
</dbReference>
<dbReference type="AlphaFoldDB" id="W9S9G5"/>
<dbReference type="SUPFAM" id="SSF52058">
    <property type="entry name" value="L domain-like"/>
    <property type="match status" value="1"/>
</dbReference>
<dbReference type="PANTHER" id="PTHR48060">
    <property type="entry name" value="DNA DAMAGE-REPAIR/TOLERATION PROTEIN DRT100"/>
    <property type="match status" value="1"/>
</dbReference>
<dbReference type="Gene3D" id="3.80.10.10">
    <property type="entry name" value="Ribonuclease Inhibitor"/>
    <property type="match status" value="1"/>
</dbReference>